<dbReference type="PANTHER" id="PTHR22916:SF3">
    <property type="entry name" value="UDP-GLCNAC:BETAGAL BETA-1,3-N-ACETYLGLUCOSAMINYLTRANSFERASE-LIKE PROTEIN 1"/>
    <property type="match status" value="1"/>
</dbReference>
<proteinExistence type="predicted"/>
<dbReference type="EMBL" id="CP151406">
    <property type="protein sequence ID" value="WZJ21707.1"/>
    <property type="molecule type" value="Genomic_DNA"/>
</dbReference>
<gene>
    <name evidence="2" type="ORF">AADV58_00765</name>
</gene>
<keyword evidence="2" id="KW-0808">Transferase</keyword>
<dbReference type="GO" id="GO:0016757">
    <property type="term" value="F:glycosyltransferase activity"/>
    <property type="evidence" value="ECO:0007669"/>
    <property type="project" value="UniProtKB-KW"/>
</dbReference>
<evidence type="ECO:0000313" key="2">
    <source>
        <dbReference type="EMBL" id="WZJ21707.1"/>
    </source>
</evidence>
<dbReference type="InterPro" id="IPR029044">
    <property type="entry name" value="Nucleotide-diphossugar_trans"/>
</dbReference>
<dbReference type="RefSeq" id="WP_028994066.1">
    <property type="nucleotide sequence ID" value="NZ_CP151406.1"/>
</dbReference>
<evidence type="ECO:0000259" key="1">
    <source>
        <dbReference type="Pfam" id="PF00535"/>
    </source>
</evidence>
<dbReference type="SUPFAM" id="SSF53448">
    <property type="entry name" value="Nucleotide-diphospho-sugar transferases"/>
    <property type="match status" value="1"/>
</dbReference>
<keyword evidence="2" id="KW-0328">Glycosyltransferase</keyword>
<dbReference type="CDD" id="cd00761">
    <property type="entry name" value="Glyco_tranf_GTA_type"/>
    <property type="match status" value="1"/>
</dbReference>
<protein>
    <submittedName>
        <fullName evidence="2">Glycosyltransferase</fullName>
        <ecNumber evidence="2">2.4.-.-</ecNumber>
    </submittedName>
</protein>
<dbReference type="PANTHER" id="PTHR22916">
    <property type="entry name" value="GLYCOSYLTRANSFERASE"/>
    <property type="match status" value="1"/>
</dbReference>
<evidence type="ECO:0000313" key="3">
    <source>
        <dbReference type="Proteomes" id="UP001479520"/>
    </source>
</evidence>
<dbReference type="Proteomes" id="UP001479520">
    <property type="component" value="Chromosome"/>
</dbReference>
<dbReference type="Gene3D" id="3.90.550.10">
    <property type="entry name" value="Spore Coat Polysaccharide Biosynthesis Protein SpsA, Chain A"/>
    <property type="match status" value="1"/>
</dbReference>
<dbReference type="Pfam" id="PF00535">
    <property type="entry name" value="Glycos_transf_2"/>
    <property type="match status" value="1"/>
</dbReference>
<keyword evidence="3" id="KW-1185">Reference proteome</keyword>
<dbReference type="EC" id="2.4.-.-" evidence="2"/>
<sequence>MAVTLSLIVPVYNVAPYLAQCLDSLLAQDLDGVEIIVVDDGATDECPAILASYQEAHPGALTVIRQPNAGLSAARNTGLDKASGQYVAFVDSDDWIEPSYYRRLLELAISQDLDMAHGNAIFHFEGRREDQPIYQDALSTEVMHGREVLRKRLAERTFLHMVWMHLYRREFIEMHGMRFIPGRIHEDVLWTTQAFLLARRVAYDPAQGYFYRQRIRRYSQAASDARFATIIDSSIRNALGLAEMADGLGEDAELAGLIRWQLVDGGLSVFHKLRKIADPEIRRQVHRQCRELGLYSTLWRSATLFSQRRRIARNWLQGLFRR</sequence>
<accession>A0ABZ2XIH7</accession>
<name>A0ABZ2XIH7_9RHOO</name>
<organism evidence="2 3">
    <name type="scientific">Azonexus hydrophilus</name>
    <dbReference type="NCBI Taxonomy" id="418702"/>
    <lineage>
        <taxon>Bacteria</taxon>
        <taxon>Pseudomonadati</taxon>
        <taxon>Pseudomonadota</taxon>
        <taxon>Betaproteobacteria</taxon>
        <taxon>Rhodocyclales</taxon>
        <taxon>Azonexaceae</taxon>
        <taxon>Azonexus</taxon>
    </lineage>
</organism>
<reference evidence="2 3" key="1">
    <citation type="submission" date="2024-04" db="EMBL/GenBank/DDBJ databases">
        <title>Dissimilatory iodate-reducing microorganisms contribute to the enrichment of iodine in groundwater.</title>
        <authorList>
            <person name="Jiang Z."/>
        </authorList>
    </citation>
    <scope>NUCLEOTIDE SEQUENCE [LARGE SCALE GENOMIC DNA]</scope>
    <source>
        <strain evidence="2 3">NCP973</strain>
    </source>
</reference>
<dbReference type="InterPro" id="IPR001173">
    <property type="entry name" value="Glyco_trans_2-like"/>
</dbReference>
<feature type="domain" description="Glycosyltransferase 2-like" evidence="1">
    <location>
        <begin position="6"/>
        <end position="173"/>
    </location>
</feature>